<dbReference type="Gene3D" id="3.30.465.10">
    <property type="match status" value="1"/>
</dbReference>
<feature type="domain" description="FAD-binding PCMH-type" evidence="3">
    <location>
        <begin position="20"/>
        <end position="190"/>
    </location>
</feature>
<dbReference type="Gene3D" id="3.30.70.2520">
    <property type="match status" value="1"/>
</dbReference>
<dbReference type="Pfam" id="PF01565">
    <property type="entry name" value="FAD_binding_4"/>
    <property type="match status" value="1"/>
</dbReference>
<dbReference type="InterPro" id="IPR007173">
    <property type="entry name" value="ALO_C"/>
</dbReference>
<evidence type="ECO:0000313" key="4">
    <source>
        <dbReference type="EMBL" id="TKC16413.1"/>
    </source>
</evidence>
<dbReference type="InterPro" id="IPR016166">
    <property type="entry name" value="FAD-bd_PCMH"/>
</dbReference>
<comment type="caution">
    <text evidence="4">The sequence shown here is derived from an EMBL/GenBank/DDBJ whole genome shotgun (WGS) entry which is preliminary data.</text>
</comment>
<keyword evidence="5" id="KW-1185">Reference proteome</keyword>
<dbReference type="Gene3D" id="1.10.45.10">
    <property type="entry name" value="Vanillyl-alcohol Oxidase, Chain A, domain 4"/>
    <property type="match status" value="1"/>
</dbReference>
<evidence type="ECO:0000259" key="3">
    <source>
        <dbReference type="PROSITE" id="PS51387"/>
    </source>
</evidence>
<dbReference type="EMBL" id="SWBM01000003">
    <property type="protein sequence ID" value="TKC16413.1"/>
    <property type="molecule type" value="Genomic_DNA"/>
</dbReference>
<dbReference type="PIRSF" id="PIRSF000136">
    <property type="entry name" value="LGO_GLO"/>
    <property type="match status" value="1"/>
</dbReference>
<evidence type="ECO:0000256" key="1">
    <source>
        <dbReference type="ARBA" id="ARBA00022630"/>
    </source>
</evidence>
<evidence type="ECO:0000313" key="5">
    <source>
        <dbReference type="Proteomes" id="UP000307756"/>
    </source>
</evidence>
<dbReference type="GO" id="GO:0003885">
    <property type="term" value="F:D-arabinono-1,4-lactone oxidase activity"/>
    <property type="evidence" value="ECO:0007669"/>
    <property type="project" value="InterPro"/>
</dbReference>
<protein>
    <submittedName>
        <fullName evidence="4">FAD-binding protein</fullName>
    </submittedName>
</protein>
<dbReference type="InterPro" id="IPR010031">
    <property type="entry name" value="FAD_lactone_oxidase-like"/>
</dbReference>
<name>A0A4U1D3X7_9BACI</name>
<dbReference type="NCBIfam" id="TIGR01679">
    <property type="entry name" value="bact_FAD_ox"/>
    <property type="match status" value="1"/>
</dbReference>
<dbReference type="InterPro" id="IPR006094">
    <property type="entry name" value="Oxid_FAD_bind_N"/>
</dbReference>
<dbReference type="GO" id="GO:0071949">
    <property type="term" value="F:FAD binding"/>
    <property type="evidence" value="ECO:0007669"/>
    <property type="project" value="InterPro"/>
</dbReference>
<reference evidence="4 5" key="1">
    <citation type="journal article" date="2011" name="J. Microbiol.">
        <title>Bacillus kyonggiensis sp. nov., isolated from soil of a lettuce field.</title>
        <authorList>
            <person name="Dong K."/>
            <person name="Lee S."/>
        </authorList>
    </citation>
    <scope>NUCLEOTIDE SEQUENCE [LARGE SCALE GENOMIC DNA]</scope>
    <source>
        <strain evidence="4 5">NB22</strain>
    </source>
</reference>
<proteinExistence type="predicted"/>
<keyword evidence="1" id="KW-0285">Flavoprotein</keyword>
<dbReference type="OrthoDB" id="9800184at2"/>
<dbReference type="SUPFAM" id="SSF56176">
    <property type="entry name" value="FAD-binding/transporter-associated domain-like"/>
    <property type="match status" value="1"/>
</dbReference>
<dbReference type="InterPro" id="IPR016169">
    <property type="entry name" value="FAD-bd_PCMH_sub2"/>
</dbReference>
<accession>A0A4U1D3X7</accession>
<dbReference type="GO" id="GO:0016020">
    <property type="term" value="C:membrane"/>
    <property type="evidence" value="ECO:0007669"/>
    <property type="project" value="InterPro"/>
</dbReference>
<sequence length="439" mass="50824">MLSVIKTLQGKRWSNWARTFESNPEKILYPSTIAEVVLVVKEASKQKRKIRVVGAGHSFTRLVKSNDWLVSLDLLSGIEQFDEASSTVVVLAGTRLFQLGEELGEAGFAQENLGDINVQSIAGAISTGTHGTGLEFGNISTQVVELTLVTASGEILTVSKEQNTRFFKASLVSFGSLGIIVKVKLKVIESLVYEYRSDKIQYSNFEPNLERYINDNRHFEFYIFPYSDLVQVKTMNKTERKPQQLFFHHLNSLILENYLFLVLSEICRWFPRTCRVISRLSAKGISKTVVVAKSHELFATPRLVKFREIEYSIPLKHFKQSLQEIRAKIEEKKYKVHFPIECRVVKADDIWLSPSYQRKSAYIAFHMYKGMPYEEYFRDMEAIMQKYEGRPHWGKMHTLGKKELLNRYPKLPDFLAIRKELDPEEIFLNDYLKNMMDEE</sequence>
<dbReference type="InterPro" id="IPR016167">
    <property type="entry name" value="FAD-bd_PCMH_sub1"/>
</dbReference>
<dbReference type="Gene3D" id="3.30.43.10">
    <property type="entry name" value="Uridine Diphospho-n-acetylenolpyruvylglucosamine Reductase, domain 2"/>
    <property type="match status" value="1"/>
</dbReference>
<dbReference type="Pfam" id="PF04030">
    <property type="entry name" value="ALO"/>
    <property type="match status" value="1"/>
</dbReference>
<dbReference type="PANTHER" id="PTHR43762">
    <property type="entry name" value="L-GULONOLACTONE OXIDASE"/>
    <property type="match status" value="1"/>
</dbReference>
<dbReference type="Proteomes" id="UP000307756">
    <property type="component" value="Unassembled WGS sequence"/>
</dbReference>
<evidence type="ECO:0000256" key="2">
    <source>
        <dbReference type="ARBA" id="ARBA00023002"/>
    </source>
</evidence>
<dbReference type="PANTHER" id="PTHR43762:SF1">
    <property type="entry name" value="D-ARABINONO-1,4-LACTONE OXIDASE"/>
    <property type="match status" value="1"/>
</dbReference>
<dbReference type="InterPro" id="IPR036318">
    <property type="entry name" value="FAD-bd_PCMH-like_sf"/>
</dbReference>
<dbReference type="PROSITE" id="PS51387">
    <property type="entry name" value="FAD_PCMH"/>
    <property type="match status" value="1"/>
</dbReference>
<keyword evidence="2" id="KW-0560">Oxidoreductase</keyword>
<organism evidence="4 5">
    <name type="scientific">Robertmurraya kyonggiensis</name>
    <dbReference type="NCBI Taxonomy" id="1037680"/>
    <lineage>
        <taxon>Bacteria</taxon>
        <taxon>Bacillati</taxon>
        <taxon>Bacillota</taxon>
        <taxon>Bacilli</taxon>
        <taxon>Bacillales</taxon>
        <taxon>Bacillaceae</taxon>
        <taxon>Robertmurraya</taxon>
    </lineage>
</organism>
<dbReference type="InterPro" id="IPR016171">
    <property type="entry name" value="Vanillyl_alc_oxidase_C-sub2"/>
</dbReference>
<gene>
    <name evidence="4" type="ORF">FA727_15820</name>
</gene>
<dbReference type="AlphaFoldDB" id="A0A4U1D3X7"/>